<name>A0A672GTY2_SALFA</name>
<dbReference type="InterPro" id="IPR036179">
    <property type="entry name" value="Ig-like_dom_sf"/>
</dbReference>
<dbReference type="GO" id="GO:0006955">
    <property type="term" value="P:immune response"/>
    <property type="evidence" value="ECO:0007669"/>
    <property type="project" value="InterPro"/>
</dbReference>
<dbReference type="InterPro" id="IPR050160">
    <property type="entry name" value="MHC/Immunoglobulin"/>
</dbReference>
<dbReference type="PANTHER" id="PTHR19944:SF105">
    <property type="entry name" value="RLA CLASS II HISTOCOMPATIBILITY ANTIGEN, DP ALPHA-1 CHAIN"/>
    <property type="match status" value="1"/>
</dbReference>
<keyword evidence="3" id="KW-0393">Immunoglobulin domain</keyword>
<dbReference type="InParanoid" id="A0A672GTY2"/>
<keyword evidence="7" id="KW-1185">Reference proteome</keyword>
<dbReference type="CDD" id="cd05767">
    <property type="entry name" value="IgC1_MHC_II_alpha"/>
    <property type="match status" value="1"/>
</dbReference>
<dbReference type="SUPFAM" id="SSF54452">
    <property type="entry name" value="MHC antigen-recognition domain"/>
    <property type="match status" value="1"/>
</dbReference>
<reference evidence="6" key="1">
    <citation type="submission" date="2019-06" db="EMBL/GenBank/DDBJ databases">
        <authorList>
            <consortium name="Wellcome Sanger Institute Data Sharing"/>
        </authorList>
    </citation>
    <scope>NUCLEOTIDE SEQUENCE [LARGE SCALE GENOMIC DNA]</scope>
</reference>
<dbReference type="SUPFAM" id="SSF48726">
    <property type="entry name" value="Immunoglobulin"/>
    <property type="match status" value="1"/>
</dbReference>
<keyword evidence="2" id="KW-0325">Glycoprotein</keyword>
<dbReference type="PROSITE" id="PS50835">
    <property type="entry name" value="IG_LIKE"/>
    <property type="match status" value="1"/>
</dbReference>
<keyword evidence="4" id="KW-0472">Membrane</keyword>
<dbReference type="Ensembl" id="ENSSFAT00005015509.1">
    <property type="protein sequence ID" value="ENSSFAP00005014889.1"/>
    <property type="gene ID" value="ENSSFAG00005007980.1"/>
</dbReference>
<comment type="similarity">
    <text evidence="1">Belongs to the MHC class II family.</text>
</comment>
<evidence type="ECO:0000256" key="2">
    <source>
        <dbReference type="ARBA" id="ARBA00023180"/>
    </source>
</evidence>
<keyword evidence="4" id="KW-1133">Transmembrane helix</keyword>
<dbReference type="InterPro" id="IPR011162">
    <property type="entry name" value="MHC_I/II-like_Ag-recog"/>
</dbReference>
<dbReference type="Pfam" id="PF00993">
    <property type="entry name" value="MHC_II_alpha"/>
    <property type="match status" value="1"/>
</dbReference>
<dbReference type="OMA" id="VANREIC"/>
<dbReference type="GO" id="GO:0042613">
    <property type="term" value="C:MHC class II protein complex"/>
    <property type="evidence" value="ECO:0007669"/>
    <property type="project" value="InterPro"/>
</dbReference>
<dbReference type="Gene3D" id="2.60.40.10">
    <property type="entry name" value="Immunoglobulins"/>
    <property type="match status" value="1"/>
</dbReference>
<accession>A0A672GTY2</accession>
<dbReference type="PROSITE" id="PS00290">
    <property type="entry name" value="IG_MHC"/>
    <property type="match status" value="1"/>
</dbReference>
<dbReference type="Proteomes" id="UP000472267">
    <property type="component" value="Chromosome 11"/>
</dbReference>
<evidence type="ECO:0000313" key="6">
    <source>
        <dbReference type="Ensembl" id="ENSSFAP00005014889.1"/>
    </source>
</evidence>
<dbReference type="GO" id="GO:0019882">
    <property type="term" value="P:antigen processing and presentation"/>
    <property type="evidence" value="ECO:0007669"/>
    <property type="project" value="InterPro"/>
</dbReference>
<dbReference type="SMART" id="SM00407">
    <property type="entry name" value="IGc1"/>
    <property type="match status" value="1"/>
</dbReference>
<dbReference type="InterPro" id="IPR001003">
    <property type="entry name" value="MHC_II_a_N"/>
</dbReference>
<organism evidence="6 7">
    <name type="scientific">Salarias fasciatus</name>
    <name type="common">Jewelled blenny</name>
    <name type="synonym">Blennius fasciatus</name>
    <dbReference type="NCBI Taxonomy" id="181472"/>
    <lineage>
        <taxon>Eukaryota</taxon>
        <taxon>Metazoa</taxon>
        <taxon>Chordata</taxon>
        <taxon>Craniata</taxon>
        <taxon>Vertebrata</taxon>
        <taxon>Euteleostomi</taxon>
        <taxon>Actinopterygii</taxon>
        <taxon>Neopterygii</taxon>
        <taxon>Teleostei</taxon>
        <taxon>Neoteleostei</taxon>
        <taxon>Acanthomorphata</taxon>
        <taxon>Ovalentaria</taxon>
        <taxon>Blenniimorphae</taxon>
        <taxon>Blenniiformes</taxon>
        <taxon>Blennioidei</taxon>
        <taxon>Blenniidae</taxon>
        <taxon>Salariinae</taxon>
        <taxon>Salarias</taxon>
    </lineage>
</organism>
<dbReference type="InterPro" id="IPR003006">
    <property type="entry name" value="Ig/MHC_CS"/>
</dbReference>
<keyword evidence="4" id="KW-0812">Transmembrane</keyword>
<dbReference type="InterPro" id="IPR003597">
    <property type="entry name" value="Ig_C1-set"/>
</dbReference>
<sequence length="262" mass="29515">MKGRHIGAKSVQKKCPKSRERQIGYRKTAETAEVAEIFDHEITYVIGCFKDGPIQVHLEFDSEELVFADFDNNGTLVYTFPSFFMFDPPTNDTRRLSRDALRNTKLCQAFLTNVVAEENHPPENTDPPDSVLYSAEEVKFGAENTLVCFVNHFFPPSIKVSWTKNNQPVSEGVSLSRYYPNSDGTFHQFSTLKFTPNKGDIYSCTVEHEALKSPKTRIWESDVVHESHSVVLDIYCAVGLSFGFLGVAVGTFLIVKGLEKNN</sequence>
<dbReference type="PANTHER" id="PTHR19944">
    <property type="entry name" value="MHC CLASS II-RELATED"/>
    <property type="match status" value="1"/>
</dbReference>
<evidence type="ECO:0000256" key="3">
    <source>
        <dbReference type="ARBA" id="ARBA00023319"/>
    </source>
</evidence>
<protein>
    <recommendedName>
        <fullName evidence="5">Ig-like domain-containing protein</fullName>
    </recommendedName>
</protein>
<dbReference type="InterPro" id="IPR013783">
    <property type="entry name" value="Ig-like_fold"/>
</dbReference>
<reference evidence="6" key="3">
    <citation type="submission" date="2025-09" db="UniProtKB">
        <authorList>
            <consortium name="Ensembl"/>
        </authorList>
    </citation>
    <scope>IDENTIFICATION</scope>
</reference>
<evidence type="ECO:0000259" key="5">
    <source>
        <dbReference type="PROSITE" id="PS50835"/>
    </source>
</evidence>
<feature type="domain" description="Ig-like" evidence="5">
    <location>
        <begin position="122"/>
        <end position="208"/>
    </location>
</feature>
<dbReference type="AlphaFoldDB" id="A0A672GTY2"/>
<evidence type="ECO:0000256" key="1">
    <source>
        <dbReference type="ARBA" id="ARBA00007394"/>
    </source>
</evidence>
<dbReference type="InterPro" id="IPR007110">
    <property type="entry name" value="Ig-like_dom"/>
</dbReference>
<evidence type="ECO:0000256" key="4">
    <source>
        <dbReference type="SAM" id="Phobius"/>
    </source>
</evidence>
<evidence type="ECO:0000313" key="7">
    <source>
        <dbReference type="Proteomes" id="UP000472267"/>
    </source>
</evidence>
<proteinExistence type="inferred from homology"/>
<reference evidence="6" key="2">
    <citation type="submission" date="2025-08" db="UniProtKB">
        <authorList>
            <consortium name="Ensembl"/>
        </authorList>
    </citation>
    <scope>IDENTIFICATION</scope>
</reference>
<feature type="transmembrane region" description="Helical" evidence="4">
    <location>
        <begin position="232"/>
        <end position="255"/>
    </location>
</feature>
<dbReference type="Pfam" id="PF07654">
    <property type="entry name" value="C1-set"/>
    <property type="match status" value="1"/>
</dbReference>